<keyword evidence="4" id="KW-1185">Reference proteome</keyword>
<keyword evidence="1" id="KW-1133">Transmembrane helix</keyword>
<keyword evidence="1" id="KW-0472">Membrane</keyword>
<proteinExistence type="predicted"/>
<accession>A0A067P9Z5</accession>
<dbReference type="PANTHER" id="PTHR40465:SF1">
    <property type="entry name" value="DUF6534 DOMAIN-CONTAINING PROTEIN"/>
    <property type="match status" value="1"/>
</dbReference>
<sequence length="325" mass="36279">MSYTAVMQAHPVAYLAPTFTSLTVQAFQTGLIFDLSITFWSRADREHKWIRVMVAFASVVAVYQTIATFAAVWRLDVIHFGDWSEQLVLTWPDRIQSAVTAALASPIQTFLIRRCWLLTNKNFVVLLLLSSLLLSTIGLSVYLCFAMFGLSLTHHGRTTSLPLNAPFIWSLILSAVLDLTLTSILFLFLWRSRSDVFTRRVRRTIRRIILISWEAAALPAICAVLAAVLYIAMGASNYWSFLFQAILGKFYTISLMITLNSRSELRETNRVKRPAPLQAVARIPLSIGEEALQTTVSSAVHDISGGDLSASKDMYPQPANSVEGK</sequence>
<feature type="transmembrane region" description="Helical" evidence="1">
    <location>
        <begin position="211"/>
        <end position="232"/>
    </location>
</feature>
<dbReference type="InParanoid" id="A0A067P9Z5"/>
<evidence type="ECO:0000313" key="3">
    <source>
        <dbReference type="EMBL" id="KDQ51743.1"/>
    </source>
</evidence>
<gene>
    <name evidence="3" type="ORF">JAAARDRAFT_40763</name>
</gene>
<feature type="domain" description="DUF6534" evidence="2">
    <location>
        <begin position="174"/>
        <end position="263"/>
    </location>
</feature>
<reference evidence="4" key="1">
    <citation type="journal article" date="2014" name="Proc. Natl. Acad. Sci. U.S.A.">
        <title>Extensive sampling of basidiomycete genomes demonstrates inadequacy of the white-rot/brown-rot paradigm for wood decay fungi.</title>
        <authorList>
            <person name="Riley R."/>
            <person name="Salamov A.A."/>
            <person name="Brown D.W."/>
            <person name="Nagy L.G."/>
            <person name="Floudas D."/>
            <person name="Held B.W."/>
            <person name="Levasseur A."/>
            <person name="Lombard V."/>
            <person name="Morin E."/>
            <person name="Otillar R."/>
            <person name="Lindquist E.A."/>
            <person name="Sun H."/>
            <person name="LaButti K.M."/>
            <person name="Schmutz J."/>
            <person name="Jabbour D."/>
            <person name="Luo H."/>
            <person name="Baker S.E."/>
            <person name="Pisabarro A.G."/>
            <person name="Walton J.D."/>
            <person name="Blanchette R.A."/>
            <person name="Henrissat B."/>
            <person name="Martin F."/>
            <person name="Cullen D."/>
            <person name="Hibbett D.S."/>
            <person name="Grigoriev I.V."/>
        </authorList>
    </citation>
    <scope>NUCLEOTIDE SEQUENCE [LARGE SCALE GENOMIC DNA]</scope>
    <source>
        <strain evidence="4">MUCL 33604</strain>
    </source>
</reference>
<dbReference type="InterPro" id="IPR045339">
    <property type="entry name" value="DUF6534"/>
</dbReference>
<protein>
    <recommendedName>
        <fullName evidence="2">DUF6534 domain-containing protein</fullName>
    </recommendedName>
</protein>
<feature type="transmembrane region" description="Helical" evidence="1">
    <location>
        <begin position="52"/>
        <end position="75"/>
    </location>
</feature>
<organism evidence="3 4">
    <name type="scientific">Jaapia argillacea MUCL 33604</name>
    <dbReference type="NCBI Taxonomy" id="933084"/>
    <lineage>
        <taxon>Eukaryota</taxon>
        <taxon>Fungi</taxon>
        <taxon>Dikarya</taxon>
        <taxon>Basidiomycota</taxon>
        <taxon>Agaricomycotina</taxon>
        <taxon>Agaricomycetes</taxon>
        <taxon>Agaricomycetidae</taxon>
        <taxon>Jaapiales</taxon>
        <taxon>Jaapiaceae</taxon>
        <taxon>Jaapia</taxon>
    </lineage>
</organism>
<dbReference type="EMBL" id="KL197745">
    <property type="protein sequence ID" value="KDQ51743.1"/>
    <property type="molecule type" value="Genomic_DNA"/>
</dbReference>
<evidence type="ECO:0000313" key="4">
    <source>
        <dbReference type="Proteomes" id="UP000027265"/>
    </source>
</evidence>
<evidence type="ECO:0000259" key="2">
    <source>
        <dbReference type="Pfam" id="PF20152"/>
    </source>
</evidence>
<feature type="transmembrane region" description="Helical" evidence="1">
    <location>
        <begin position="124"/>
        <end position="148"/>
    </location>
</feature>
<dbReference type="Proteomes" id="UP000027265">
    <property type="component" value="Unassembled WGS sequence"/>
</dbReference>
<feature type="transmembrane region" description="Helical" evidence="1">
    <location>
        <begin position="95"/>
        <end position="112"/>
    </location>
</feature>
<dbReference type="Pfam" id="PF20152">
    <property type="entry name" value="DUF6534"/>
    <property type="match status" value="1"/>
</dbReference>
<dbReference type="AlphaFoldDB" id="A0A067P9Z5"/>
<name>A0A067P9Z5_9AGAM</name>
<dbReference type="STRING" id="933084.A0A067P9Z5"/>
<feature type="transmembrane region" description="Helical" evidence="1">
    <location>
        <begin position="238"/>
        <end position="259"/>
    </location>
</feature>
<dbReference type="OrthoDB" id="3251949at2759"/>
<keyword evidence="1" id="KW-0812">Transmembrane</keyword>
<feature type="transmembrane region" description="Helical" evidence="1">
    <location>
        <begin position="168"/>
        <end position="190"/>
    </location>
</feature>
<dbReference type="HOGENOM" id="CLU_046025_4_0_1"/>
<dbReference type="PANTHER" id="PTHR40465">
    <property type="entry name" value="CHROMOSOME 1, WHOLE GENOME SHOTGUN SEQUENCE"/>
    <property type="match status" value="1"/>
</dbReference>
<evidence type="ECO:0000256" key="1">
    <source>
        <dbReference type="SAM" id="Phobius"/>
    </source>
</evidence>